<protein>
    <recommendedName>
        <fullName evidence="3">Flagellar motor switch protein FliN</fullName>
    </recommendedName>
</protein>
<dbReference type="PATRIC" id="fig|1280948.3.peg.563"/>
<evidence type="ECO:0000259" key="8">
    <source>
        <dbReference type="Pfam" id="PF01052"/>
    </source>
</evidence>
<evidence type="ECO:0000256" key="5">
    <source>
        <dbReference type="ARBA" id="ARBA00022500"/>
    </source>
</evidence>
<dbReference type="GO" id="GO:0006935">
    <property type="term" value="P:chemotaxis"/>
    <property type="evidence" value="ECO:0007669"/>
    <property type="project" value="UniProtKB-KW"/>
</dbReference>
<dbReference type="PANTHER" id="PTHR43484:SF1">
    <property type="entry name" value="FLAGELLAR MOTOR SWITCH PROTEIN FLIN"/>
    <property type="match status" value="1"/>
</dbReference>
<dbReference type="EMBL" id="AWFH01000001">
    <property type="protein sequence ID" value="KCZ65341.1"/>
    <property type="molecule type" value="Genomic_DNA"/>
</dbReference>
<dbReference type="SUPFAM" id="SSF101801">
    <property type="entry name" value="Surface presentation of antigens (SPOA)"/>
    <property type="match status" value="1"/>
</dbReference>
<organism evidence="10 11">
    <name type="scientific">Hyphomonas atlantica</name>
    <dbReference type="NCBI Taxonomy" id="1280948"/>
    <lineage>
        <taxon>Bacteria</taxon>
        <taxon>Pseudomonadati</taxon>
        <taxon>Pseudomonadota</taxon>
        <taxon>Alphaproteobacteria</taxon>
        <taxon>Hyphomonadales</taxon>
        <taxon>Hyphomonadaceae</taxon>
        <taxon>Hyphomonas</taxon>
    </lineage>
</organism>
<comment type="subcellular location">
    <subcellularLocation>
        <location evidence="1">Cell membrane</location>
        <topology evidence="1">Peripheral membrane protein</topology>
        <orientation evidence="1">Cytoplasmic side</orientation>
    </subcellularLocation>
</comment>
<evidence type="ECO:0000313" key="9">
    <source>
        <dbReference type="EMBL" id="HAE93810.1"/>
    </source>
</evidence>
<dbReference type="eggNOG" id="COG1886">
    <property type="taxonomic scope" value="Bacteria"/>
</dbReference>
<dbReference type="GO" id="GO:0005886">
    <property type="term" value="C:plasma membrane"/>
    <property type="evidence" value="ECO:0007669"/>
    <property type="project" value="UniProtKB-SubCell"/>
</dbReference>
<evidence type="ECO:0000313" key="12">
    <source>
        <dbReference type="Proteomes" id="UP000259173"/>
    </source>
</evidence>
<feature type="domain" description="Flagellar motor switch protein FliN-like C-terminal" evidence="8">
    <location>
        <begin position="29"/>
        <end position="100"/>
    </location>
</feature>
<evidence type="ECO:0000256" key="4">
    <source>
        <dbReference type="ARBA" id="ARBA00022475"/>
    </source>
</evidence>
<evidence type="ECO:0000256" key="1">
    <source>
        <dbReference type="ARBA" id="ARBA00004413"/>
    </source>
</evidence>
<dbReference type="GO" id="GO:0003774">
    <property type="term" value="F:cytoskeletal motor activity"/>
    <property type="evidence" value="ECO:0007669"/>
    <property type="project" value="InterPro"/>
</dbReference>
<dbReference type="PANTHER" id="PTHR43484">
    <property type="match status" value="1"/>
</dbReference>
<dbReference type="InterPro" id="IPR001543">
    <property type="entry name" value="FliN-like_C"/>
</dbReference>
<reference evidence="10 11" key="1">
    <citation type="journal article" date="2014" name="Antonie Van Leeuwenhoek">
        <title>Hyphomonas beringensis sp. nov. and Hyphomonas chukchiensis sp. nov., isolated from surface seawater of the Bering Sea and Chukchi Sea.</title>
        <authorList>
            <person name="Li C."/>
            <person name="Lai Q."/>
            <person name="Li G."/>
            <person name="Dong C."/>
            <person name="Wang J."/>
            <person name="Liao Y."/>
            <person name="Shao Z."/>
        </authorList>
    </citation>
    <scope>NUCLEOTIDE SEQUENCE [LARGE SCALE GENOMIC DNA]</scope>
    <source>
        <strain evidence="10 11">22II1-22F38</strain>
    </source>
</reference>
<dbReference type="Gene3D" id="2.30.330.10">
    <property type="entry name" value="SpoA-like"/>
    <property type="match status" value="1"/>
</dbReference>
<evidence type="ECO:0000256" key="3">
    <source>
        <dbReference type="ARBA" id="ARBA00021897"/>
    </source>
</evidence>
<evidence type="ECO:0000256" key="2">
    <source>
        <dbReference type="ARBA" id="ARBA00009226"/>
    </source>
</evidence>
<evidence type="ECO:0000256" key="6">
    <source>
        <dbReference type="ARBA" id="ARBA00022779"/>
    </source>
</evidence>
<reference evidence="9 12" key="2">
    <citation type="journal article" date="2018" name="Nat. Biotechnol.">
        <title>A standardized bacterial taxonomy based on genome phylogeny substantially revises the tree of life.</title>
        <authorList>
            <person name="Parks D.H."/>
            <person name="Chuvochina M."/>
            <person name="Waite D.W."/>
            <person name="Rinke C."/>
            <person name="Skarshewski A."/>
            <person name="Chaumeil P.A."/>
            <person name="Hugenholtz P."/>
        </authorList>
    </citation>
    <scope>NUCLEOTIDE SEQUENCE [LARGE SCALE GENOMIC DNA]</scope>
    <source>
        <strain evidence="9">UBA8557</strain>
    </source>
</reference>
<dbReference type="Proteomes" id="UP000259173">
    <property type="component" value="Unassembled WGS sequence"/>
</dbReference>
<keyword evidence="4" id="KW-1003">Cell membrane</keyword>
<dbReference type="InterPro" id="IPR036429">
    <property type="entry name" value="SpoA-like_sf"/>
</dbReference>
<sequence length="108" mass="11585">MAIPEMTPSDEIAIEQQEDVLPGGKAYRSIYNVPVNVIVSIGQKRLTVAEILDLKPDSVIALSAKIEDPVSLSVDNKLIARGELIETEEGGIGVKITEIAEDPDDKGT</sequence>
<dbReference type="RefSeq" id="WP_035547854.1">
    <property type="nucleotide sequence ID" value="NZ_AWFH01000001.1"/>
</dbReference>
<dbReference type="AlphaFoldDB" id="A0A059ECC5"/>
<dbReference type="OrthoDB" id="9790303at2"/>
<name>A0A059ECC5_9PROT</name>
<keyword evidence="9" id="KW-0282">Flagellum</keyword>
<keyword evidence="9" id="KW-0966">Cell projection</keyword>
<keyword evidence="5" id="KW-0145">Chemotaxis</keyword>
<keyword evidence="7" id="KW-0472">Membrane</keyword>
<keyword evidence="9" id="KW-0969">Cilium</keyword>
<dbReference type="InterPro" id="IPR051469">
    <property type="entry name" value="FliN/MopA/SpaO"/>
</dbReference>
<dbReference type="STRING" id="1280948.HY36_02845"/>
<proteinExistence type="inferred from homology"/>
<keyword evidence="6" id="KW-0283">Flagellar rotation</keyword>
<dbReference type="GO" id="GO:0071973">
    <property type="term" value="P:bacterial-type flagellum-dependent cell motility"/>
    <property type="evidence" value="ECO:0007669"/>
    <property type="project" value="InterPro"/>
</dbReference>
<dbReference type="Pfam" id="PF01052">
    <property type="entry name" value="FliMN_C"/>
    <property type="match status" value="1"/>
</dbReference>
<evidence type="ECO:0000313" key="11">
    <source>
        <dbReference type="Proteomes" id="UP000024547"/>
    </source>
</evidence>
<comment type="similarity">
    <text evidence="2">Belongs to the FliN/MopA/SpaO family.</text>
</comment>
<evidence type="ECO:0000256" key="7">
    <source>
        <dbReference type="ARBA" id="ARBA00023136"/>
    </source>
</evidence>
<dbReference type="GeneID" id="92499363"/>
<evidence type="ECO:0000313" key="10">
    <source>
        <dbReference type="EMBL" id="KCZ65341.1"/>
    </source>
</evidence>
<dbReference type="InterPro" id="IPR001172">
    <property type="entry name" value="FliN_T3SS_HrcQb"/>
</dbReference>
<dbReference type="Proteomes" id="UP000024547">
    <property type="component" value="Unassembled WGS sequence"/>
</dbReference>
<keyword evidence="11" id="KW-1185">Reference proteome</keyword>
<dbReference type="GO" id="GO:0009425">
    <property type="term" value="C:bacterial-type flagellum basal body"/>
    <property type="evidence" value="ECO:0007669"/>
    <property type="project" value="InterPro"/>
</dbReference>
<gene>
    <name evidence="9" type="ORF">DCG65_04570</name>
    <name evidence="10" type="ORF">HY36_02845</name>
</gene>
<dbReference type="EMBL" id="DMBR01000133">
    <property type="protein sequence ID" value="HAE93810.1"/>
    <property type="molecule type" value="Genomic_DNA"/>
</dbReference>
<comment type="caution">
    <text evidence="10">The sequence shown here is derived from an EMBL/GenBank/DDBJ whole genome shotgun (WGS) entry which is preliminary data.</text>
</comment>
<dbReference type="PRINTS" id="PR00956">
    <property type="entry name" value="FLGMOTORFLIN"/>
</dbReference>
<accession>A0A059ECC5</accession>